<dbReference type="Pfam" id="PF12833">
    <property type="entry name" value="HTH_18"/>
    <property type="match status" value="1"/>
</dbReference>
<dbReference type="InterPro" id="IPR009057">
    <property type="entry name" value="Homeodomain-like_sf"/>
</dbReference>
<gene>
    <name evidence="5" type="ORF">JW498_17905</name>
</gene>
<dbReference type="RefSeq" id="WP_205214216.1">
    <property type="nucleotide sequence ID" value="NZ_JAFFZP010000036.1"/>
</dbReference>
<dbReference type="PRINTS" id="PR00032">
    <property type="entry name" value="HTHARAC"/>
</dbReference>
<reference evidence="5 6" key="1">
    <citation type="submission" date="2021-02" db="EMBL/GenBank/DDBJ databases">
        <title>A novel species of genus Amphritea isolated from a fishpond in China.</title>
        <authorList>
            <person name="Lu H."/>
        </authorList>
    </citation>
    <scope>NUCLEOTIDE SEQUENCE [LARGE SCALE GENOMIC DNA]</scope>
    <source>
        <strain evidence="5 6">RP18W</strain>
    </source>
</reference>
<keyword evidence="3" id="KW-0804">Transcription</keyword>
<dbReference type="Pfam" id="PF14525">
    <property type="entry name" value="AraC_binding_2"/>
    <property type="match status" value="1"/>
</dbReference>
<proteinExistence type="predicted"/>
<dbReference type="PROSITE" id="PS01124">
    <property type="entry name" value="HTH_ARAC_FAMILY_2"/>
    <property type="match status" value="1"/>
</dbReference>
<dbReference type="EMBL" id="JAFFZP010000036">
    <property type="protein sequence ID" value="MBN0989248.1"/>
    <property type="molecule type" value="Genomic_DNA"/>
</dbReference>
<evidence type="ECO:0000259" key="4">
    <source>
        <dbReference type="PROSITE" id="PS01124"/>
    </source>
</evidence>
<evidence type="ECO:0000256" key="3">
    <source>
        <dbReference type="ARBA" id="ARBA00023163"/>
    </source>
</evidence>
<feature type="domain" description="HTH araC/xylS-type" evidence="4">
    <location>
        <begin position="170"/>
        <end position="270"/>
    </location>
</feature>
<dbReference type="InterPro" id="IPR050204">
    <property type="entry name" value="AraC_XylS_family_regulators"/>
</dbReference>
<sequence length="270" mass="31027">MKKSLGMIQVCVGSYDQFVDISEPDSPGWFQLIIVQKGGARLWLKSDELSLGCGDLCLVNTSENLNTAVDAGSQIVTIRMPVETLTEDAVHLGYHLRASGLVFKPNVFKLEQLGVLKHQILSLLDAEPGQTPEQLKVQYRHFFSCLLLQRFENNADPFYKVSYCENPKIEKIRRWVISDPRKEYKPLDLAAYINVSERSLYHLFKNEFGLSPRVYICHIKLECIYRELVDLKSMKNITQVALEYGFNNLGRFAKVYRDYFGESPSQTCRR</sequence>
<keyword evidence="1" id="KW-0805">Transcription regulation</keyword>
<accession>A0ABS2WCE1</accession>
<dbReference type="SUPFAM" id="SSF46689">
    <property type="entry name" value="Homeodomain-like"/>
    <property type="match status" value="2"/>
</dbReference>
<dbReference type="InterPro" id="IPR018060">
    <property type="entry name" value="HTH_AraC"/>
</dbReference>
<organism evidence="5 6">
    <name type="scientific">Amphritea pacifica</name>
    <dbReference type="NCBI Taxonomy" id="2811233"/>
    <lineage>
        <taxon>Bacteria</taxon>
        <taxon>Pseudomonadati</taxon>
        <taxon>Pseudomonadota</taxon>
        <taxon>Gammaproteobacteria</taxon>
        <taxon>Oceanospirillales</taxon>
        <taxon>Oceanospirillaceae</taxon>
        <taxon>Amphritea</taxon>
    </lineage>
</organism>
<name>A0ABS2WCE1_9GAMM</name>
<dbReference type="Proteomes" id="UP000760472">
    <property type="component" value="Unassembled WGS sequence"/>
</dbReference>
<dbReference type="SMART" id="SM00342">
    <property type="entry name" value="HTH_ARAC"/>
    <property type="match status" value="1"/>
</dbReference>
<keyword evidence="6" id="KW-1185">Reference proteome</keyword>
<dbReference type="InterPro" id="IPR035418">
    <property type="entry name" value="AraC-bd_2"/>
</dbReference>
<protein>
    <submittedName>
        <fullName evidence="5">AraC family transcriptional regulator</fullName>
    </submittedName>
</protein>
<dbReference type="InterPro" id="IPR020449">
    <property type="entry name" value="Tscrpt_reg_AraC-type_HTH"/>
</dbReference>
<evidence type="ECO:0000313" key="6">
    <source>
        <dbReference type="Proteomes" id="UP000760472"/>
    </source>
</evidence>
<evidence type="ECO:0000313" key="5">
    <source>
        <dbReference type="EMBL" id="MBN0989248.1"/>
    </source>
</evidence>
<comment type="caution">
    <text evidence="5">The sequence shown here is derived from an EMBL/GenBank/DDBJ whole genome shotgun (WGS) entry which is preliminary data.</text>
</comment>
<evidence type="ECO:0000256" key="1">
    <source>
        <dbReference type="ARBA" id="ARBA00023015"/>
    </source>
</evidence>
<keyword evidence="2" id="KW-0238">DNA-binding</keyword>
<dbReference type="Gene3D" id="1.10.10.60">
    <property type="entry name" value="Homeodomain-like"/>
    <property type="match status" value="1"/>
</dbReference>
<dbReference type="PANTHER" id="PTHR46796">
    <property type="entry name" value="HTH-TYPE TRANSCRIPTIONAL ACTIVATOR RHAS-RELATED"/>
    <property type="match status" value="1"/>
</dbReference>
<evidence type="ECO:0000256" key="2">
    <source>
        <dbReference type="ARBA" id="ARBA00023125"/>
    </source>
</evidence>